<dbReference type="SUPFAM" id="SSF56935">
    <property type="entry name" value="Porins"/>
    <property type="match status" value="1"/>
</dbReference>
<dbReference type="PROSITE" id="PS52016">
    <property type="entry name" value="TONB_DEPENDENT_REC_3"/>
    <property type="match status" value="1"/>
</dbReference>
<reference evidence="12" key="1">
    <citation type="journal article" date="2019" name="Int. J. Syst. Evol. Microbiol.">
        <title>The Global Catalogue of Microorganisms (GCM) 10K type strain sequencing project: providing services to taxonomists for standard genome sequencing and annotation.</title>
        <authorList>
            <consortium name="The Broad Institute Genomics Platform"/>
            <consortium name="The Broad Institute Genome Sequencing Center for Infectious Disease"/>
            <person name="Wu L."/>
            <person name="Ma J."/>
        </authorList>
    </citation>
    <scope>NUCLEOTIDE SEQUENCE [LARGE SCALE GENOMIC DNA]</scope>
    <source>
        <strain evidence="12">CGMCC 1.15407</strain>
    </source>
</reference>
<dbReference type="Pfam" id="PF13715">
    <property type="entry name" value="CarbopepD_reg_2"/>
    <property type="match status" value="1"/>
</dbReference>
<gene>
    <name evidence="11" type="ORF">GCM10011339_26620</name>
</gene>
<name>A0ABQ1V5L1_9BACT</name>
<evidence type="ECO:0000256" key="7">
    <source>
        <dbReference type="ARBA" id="ARBA00023237"/>
    </source>
</evidence>
<dbReference type="PANTHER" id="PTHR30069">
    <property type="entry name" value="TONB-DEPENDENT OUTER MEMBRANE RECEPTOR"/>
    <property type="match status" value="1"/>
</dbReference>
<dbReference type="EMBL" id="BMIU01000012">
    <property type="protein sequence ID" value="GGF36800.1"/>
    <property type="molecule type" value="Genomic_DNA"/>
</dbReference>
<keyword evidence="12" id="KW-1185">Reference proteome</keyword>
<evidence type="ECO:0000256" key="1">
    <source>
        <dbReference type="ARBA" id="ARBA00004571"/>
    </source>
</evidence>
<keyword evidence="6 8" id="KW-0472">Membrane</keyword>
<keyword evidence="4 8" id="KW-0812">Transmembrane</keyword>
<dbReference type="Proteomes" id="UP000647339">
    <property type="component" value="Unassembled WGS sequence"/>
</dbReference>
<comment type="caution">
    <text evidence="11">The sequence shown here is derived from an EMBL/GenBank/DDBJ whole genome shotgun (WGS) entry which is preliminary data.</text>
</comment>
<evidence type="ECO:0000256" key="8">
    <source>
        <dbReference type="PROSITE-ProRule" id="PRU01360"/>
    </source>
</evidence>
<feature type="signal peptide" evidence="9">
    <location>
        <begin position="1"/>
        <end position="24"/>
    </location>
</feature>
<dbReference type="Gene3D" id="2.40.170.20">
    <property type="entry name" value="TonB-dependent receptor, beta-barrel domain"/>
    <property type="match status" value="1"/>
</dbReference>
<comment type="similarity">
    <text evidence="8">Belongs to the TonB-dependent receptor family.</text>
</comment>
<dbReference type="InterPro" id="IPR008969">
    <property type="entry name" value="CarboxyPept-like_regulatory"/>
</dbReference>
<evidence type="ECO:0000256" key="6">
    <source>
        <dbReference type="ARBA" id="ARBA00023136"/>
    </source>
</evidence>
<keyword evidence="7 8" id="KW-0998">Cell outer membrane</keyword>
<protein>
    <submittedName>
        <fullName evidence="11">TonB-dependent receptor</fullName>
    </submittedName>
</protein>
<evidence type="ECO:0000256" key="9">
    <source>
        <dbReference type="SAM" id="SignalP"/>
    </source>
</evidence>
<dbReference type="Pfam" id="PF07715">
    <property type="entry name" value="Plug"/>
    <property type="match status" value="1"/>
</dbReference>
<evidence type="ECO:0000256" key="5">
    <source>
        <dbReference type="ARBA" id="ARBA00022729"/>
    </source>
</evidence>
<dbReference type="InterPro" id="IPR012910">
    <property type="entry name" value="Plug_dom"/>
</dbReference>
<dbReference type="PANTHER" id="PTHR30069:SF29">
    <property type="entry name" value="HEMOGLOBIN AND HEMOGLOBIN-HAPTOGLOBIN-BINDING PROTEIN 1-RELATED"/>
    <property type="match status" value="1"/>
</dbReference>
<accession>A0ABQ1V5L1</accession>
<dbReference type="SUPFAM" id="SSF49464">
    <property type="entry name" value="Carboxypeptidase regulatory domain-like"/>
    <property type="match status" value="1"/>
</dbReference>
<organism evidence="11 12">
    <name type="scientific">Echinicola rosea</name>
    <dbReference type="NCBI Taxonomy" id="1807691"/>
    <lineage>
        <taxon>Bacteria</taxon>
        <taxon>Pseudomonadati</taxon>
        <taxon>Bacteroidota</taxon>
        <taxon>Cytophagia</taxon>
        <taxon>Cytophagales</taxon>
        <taxon>Cyclobacteriaceae</taxon>
        <taxon>Echinicola</taxon>
    </lineage>
</organism>
<evidence type="ECO:0000256" key="2">
    <source>
        <dbReference type="ARBA" id="ARBA00022448"/>
    </source>
</evidence>
<dbReference type="InterPro" id="IPR036942">
    <property type="entry name" value="Beta-barrel_TonB_sf"/>
</dbReference>
<keyword evidence="11" id="KW-0675">Receptor</keyword>
<feature type="domain" description="TonB-dependent receptor plug" evidence="10">
    <location>
        <begin position="127"/>
        <end position="230"/>
    </location>
</feature>
<evidence type="ECO:0000313" key="11">
    <source>
        <dbReference type="EMBL" id="GGF36800.1"/>
    </source>
</evidence>
<evidence type="ECO:0000256" key="4">
    <source>
        <dbReference type="ARBA" id="ARBA00022692"/>
    </source>
</evidence>
<evidence type="ECO:0000256" key="3">
    <source>
        <dbReference type="ARBA" id="ARBA00022452"/>
    </source>
</evidence>
<keyword evidence="2 8" id="KW-0813">Transport</keyword>
<dbReference type="Gene3D" id="2.60.40.1120">
    <property type="entry name" value="Carboxypeptidase-like, regulatory domain"/>
    <property type="match status" value="1"/>
</dbReference>
<sequence length="795" mass="88712">MRLMIKRSLLLILLLYQALLQGNAQDHSTTLIGTVHLESGPPLPGVIIRIEGTQLGSISNEHGQFEIDGISPGTYTVSCQAMGYAPQSKEVNFILGKAVSLDFYMTESAQQLGEVTVMGKTESTLLRESSKAVTVVDTKEAKLQTADLGEVLNTVSGVNVRRSGGLGSENRFSLNGLTDDQIRFMLDGIPLDIMGYSSGIANVPVNLIERAEIYKGVVPVDLGADALGGAVNLVSNGSSDISQGAVSYQVGSFGTQRVSLEAQRKTNAKGFFVRGSGYYDYAKNNYLVDVEIVGDGGKLHDATVPRFHDSYRSYGLRGTVGLANQKWADEISLEAFANHTARDIQNNNVMSIVYGEVTSQNTNQGALLRYRKEIAKRLRINFASGYTYDQVHFLDTSRYIYTWTGDVVREANGAPRERSPGELGQATDRLIWDHNTYARLSMEYQLGARHLLRASSAPTYVSRSGNERWNEEDETIDPLHEINTLFTWVNGLEHRFNSADEKLENSFFVKHYFQAVRAEEPTSTLGVTRNMDRESNNFGIGNSLRFHLHPRWMLKASYEWATRLPRSGEIFGNGRLILPNLSLKPERSHNANLAIHFSSSQDAHESWKLSLNGFLRGTDQLILLLGNNEVFSYQNVFAARSLGVEFNGSWQSSNKRLQVTANTTVQDFRNQSSKGDFGPYAGDRIPNRPYFFINNSVGYHFPELFTNGGNLHIFLKNRYVHEFYKGWESVGLKKFKAIIPTQFIQHAGATYQMPLKGLQTSLTAEVHNLTNSEVYDFFGVQKPGRAYYLKLTTSF</sequence>
<feature type="chain" id="PRO_5045708503" evidence="9">
    <location>
        <begin position="25"/>
        <end position="795"/>
    </location>
</feature>
<dbReference type="InterPro" id="IPR039426">
    <property type="entry name" value="TonB-dep_rcpt-like"/>
</dbReference>
<dbReference type="Gene3D" id="2.170.130.10">
    <property type="entry name" value="TonB-dependent receptor, plug domain"/>
    <property type="match status" value="1"/>
</dbReference>
<comment type="subcellular location">
    <subcellularLocation>
        <location evidence="1 8">Cell outer membrane</location>
        <topology evidence="1 8">Multi-pass membrane protein</topology>
    </subcellularLocation>
</comment>
<proteinExistence type="inferred from homology"/>
<dbReference type="InterPro" id="IPR037066">
    <property type="entry name" value="Plug_dom_sf"/>
</dbReference>
<evidence type="ECO:0000313" key="12">
    <source>
        <dbReference type="Proteomes" id="UP000647339"/>
    </source>
</evidence>
<keyword evidence="3 8" id="KW-1134">Transmembrane beta strand</keyword>
<evidence type="ECO:0000259" key="10">
    <source>
        <dbReference type="Pfam" id="PF07715"/>
    </source>
</evidence>
<keyword evidence="5 9" id="KW-0732">Signal</keyword>